<dbReference type="GO" id="GO:0047407">
    <property type="term" value="F:ADP-ribosyl-[dinitrogen reductase] hydrolase activity"/>
    <property type="evidence" value="ECO:0007669"/>
    <property type="project" value="UniProtKB-EC"/>
</dbReference>
<keyword evidence="2 3" id="KW-0378">Hydrolase</keyword>
<dbReference type="RefSeq" id="WP_328988003.1">
    <property type="nucleotide sequence ID" value="NZ_CP121472.1"/>
</dbReference>
<evidence type="ECO:0000256" key="2">
    <source>
        <dbReference type="ARBA" id="ARBA00022801"/>
    </source>
</evidence>
<dbReference type="Proteomes" id="UP001432180">
    <property type="component" value="Chromosome"/>
</dbReference>
<evidence type="ECO:0000313" key="4">
    <source>
        <dbReference type="Proteomes" id="UP001432180"/>
    </source>
</evidence>
<dbReference type="EC" id="3.2.2.24" evidence="3"/>
<dbReference type="PANTHER" id="PTHR16222">
    <property type="entry name" value="ADP-RIBOSYLGLYCOHYDROLASE"/>
    <property type="match status" value="1"/>
</dbReference>
<dbReference type="SUPFAM" id="SSF101478">
    <property type="entry name" value="ADP-ribosylglycohydrolase"/>
    <property type="match status" value="1"/>
</dbReference>
<dbReference type="Pfam" id="PF03747">
    <property type="entry name" value="ADP_ribosyl_GH"/>
    <property type="match status" value="1"/>
</dbReference>
<dbReference type="PANTHER" id="PTHR16222:SF24">
    <property type="entry name" value="ADP-RIBOSYLHYDROLASE ARH3"/>
    <property type="match status" value="1"/>
</dbReference>
<sequence>MPNQAPTPPSDPLDRIQGALLGVALADAWGAPHEGGPLEGLLWRVIGTRQGRRRWTDDTQMTFNVAASLAELGRVDQDDLARRFACSYRWSRGYGPGAAKILKRIRRGHHWTVACRAVYAQGSFGNGAAMRAVPIGLFFAAQGKDAIIQAARSSAAITHAHPQGQEGAVLIALVAGMLFRGLSPTAFWTDFQAQDWTPAVAAKLSLAAQWLSHDKPIAHKTVARQLGHAITAADSCPTAVYIALRHLSEPFIDLLDFTRHVGGDVDTIGAMAGGLWGAARGLGALPMDHLAQLEDADRLLREAGAFAAAVDGHRSRQSY</sequence>
<protein>
    <submittedName>
        <fullName evidence="3">ADP-ribosyl-[dinitrogen reductase] glycohydrolase</fullName>
        <ecNumber evidence="3">3.2.2.24</ecNumber>
    </submittedName>
</protein>
<accession>A0ABZ0SB19</accession>
<name>A0ABZ0SB19_9GAMM</name>
<comment type="similarity">
    <text evidence="1">Belongs to the ADP-ribosylglycohydrolase family.</text>
</comment>
<dbReference type="EMBL" id="CP121472">
    <property type="protein sequence ID" value="WPL17489.1"/>
    <property type="molecule type" value="Genomic_DNA"/>
</dbReference>
<organism evidence="3 4">
    <name type="scientific">Thiorhodovibrio winogradskyi</name>
    <dbReference type="NCBI Taxonomy" id="77007"/>
    <lineage>
        <taxon>Bacteria</taxon>
        <taxon>Pseudomonadati</taxon>
        <taxon>Pseudomonadota</taxon>
        <taxon>Gammaproteobacteria</taxon>
        <taxon>Chromatiales</taxon>
        <taxon>Chromatiaceae</taxon>
        <taxon>Thiorhodovibrio</taxon>
    </lineage>
</organism>
<keyword evidence="3" id="KW-0326">Glycosidase</keyword>
<dbReference type="Gene3D" id="1.10.4080.10">
    <property type="entry name" value="ADP-ribosylation/Crystallin J1"/>
    <property type="match status" value="1"/>
</dbReference>
<evidence type="ECO:0000256" key="1">
    <source>
        <dbReference type="ARBA" id="ARBA00010702"/>
    </source>
</evidence>
<reference evidence="3 4" key="1">
    <citation type="journal article" date="2023" name="Microorganisms">
        <title>Thiorhodovibrio frisius and Trv. litoralis spp. nov., Two Novel Members from a Clade of Fastidious Purple Sulfur Bacteria That Exhibit Unique Red-Shifted Light-Harvesting Capabilities.</title>
        <authorList>
            <person name="Methner A."/>
            <person name="Kuzyk S.B."/>
            <person name="Petersen J."/>
            <person name="Bauer S."/>
            <person name="Brinkmann H."/>
            <person name="Sichau K."/>
            <person name="Wanner G."/>
            <person name="Wolf J."/>
            <person name="Neumann-Schaal M."/>
            <person name="Henke P."/>
            <person name="Tank M."/>
            <person name="Sproer C."/>
            <person name="Bunk B."/>
            <person name="Overmann J."/>
        </authorList>
    </citation>
    <scope>NUCLEOTIDE SEQUENCE [LARGE SCALE GENOMIC DNA]</scope>
    <source>
        <strain evidence="3 4">DSM 6702</strain>
    </source>
</reference>
<evidence type="ECO:0000313" key="3">
    <source>
        <dbReference type="EMBL" id="WPL17489.1"/>
    </source>
</evidence>
<proteinExistence type="inferred from homology"/>
<dbReference type="InterPro" id="IPR036705">
    <property type="entry name" value="Ribosyl_crysJ1_sf"/>
</dbReference>
<dbReference type="InterPro" id="IPR005502">
    <property type="entry name" value="Ribosyl_crysJ1"/>
</dbReference>
<keyword evidence="4" id="KW-1185">Reference proteome</keyword>
<dbReference type="InterPro" id="IPR050792">
    <property type="entry name" value="ADP-ribosylglycohydrolase"/>
</dbReference>
<gene>
    <name evidence="3" type="primary">draG_1</name>
    <name evidence="3" type="ORF">Thiowin_02508</name>
</gene>